<comment type="caution">
    <text evidence="2">The sequence shown here is derived from an EMBL/GenBank/DDBJ whole genome shotgun (WGS) entry which is preliminary data.</text>
</comment>
<dbReference type="PANTHER" id="PTHR35006:SF1">
    <property type="entry name" value="BLL2941 PROTEIN"/>
    <property type="match status" value="1"/>
</dbReference>
<dbReference type="InterPro" id="IPR037523">
    <property type="entry name" value="VOC_core"/>
</dbReference>
<dbReference type="RefSeq" id="WP_275229407.1">
    <property type="nucleotide sequence ID" value="NZ_JARESE010000056.1"/>
</dbReference>
<dbReference type="Pfam" id="PF00903">
    <property type="entry name" value="Glyoxalase"/>
    <property type="match status" value="1"/>
</dbReference>
<dbReference type="Gene3D" id="3.10.180.10">
    <property type="entry name" value="2,3-Dihydroxybiphenyl 1,2-Dioxygenase, domain 1"/>
    <property type="match status" value="1"/>
</dbReference>
<accession>A0ABT5WTT3</accession>
<dbReference type="Proteomes" id="UP001216253">
    <property type="component" value="Unassembled WGS sequence"/>
</dbReference>
<dbReference type="InterPro" id="IPR004360">
    <property type="entry name" value="Glyas_Fos-R_dOase_dom"/>
</dbReference>
<dbReference type="PROSITE" id="PS51819">
    <property type="entry name" value="VOC"/>
    <property type="match status" value="1"/>
</dbReference>
<organism evidence="2 3">
    <name type="scientific">Novosphingobium album</name>
    <name type="common">ex Liu et al. 2023</name>
    <dbReference type="NCBI Taxonomy" id="3031130"/>
    <lineage>
        <taxon>Bacteria</taxon>
        <taxon>Pseudomonadati</taxon>
        <taxon>Pseudomonadota</taxon>
        <taxon>Alphaproteobacteria</taxon>
        <taxon>Sphingomonadales</taxon>
        <taxon>Sphingomonadaceae</taxon>
        <taxon>Novosphingobium</taxon>
    </lineage>
</organism>
<reference evidence="2 3" key="1">
    <citation type="submission" date="2023-03" db="EMBL/GenBank/DDBJ databases">
        <title>NovoSphingobium album sp. nov. isolated from polycyclic aromatic hydrocarbons- and heavy-metal polluted soil.</title>
        <authorList>
            <person name="Liu Z."/>
            <person name="Wang K."/>
        </authorList>
    </citation>
    <scope>NUCLEOTIDE SEQUENCE [LARGE SCALE GENOMIC DNA]</scope>
    <source>
        <strain evidence="2 3">H3SJ31-1</strain>
    </source>
</reference>
<dbReference type="CDD" id="cd07262">
    <property type="entry name" value="VOC_like"/>
    <property type="match status" value="1"/>
</dbReference>
<keyword evidence="3" id="KW-1185">Reference proteome</keyword>
<proteinExistence type="predicted"/>
<dbReference type="PANTHER" id="PTHR35006">
    <property type="entry name" value="GLYOXALASE FAMILY PROTEIN (AFU_ORTHOLOGUE AFUA_5G14830)"/>
    <property type="match status" value="1"/>
</dbReference>
<evidence type="ECO:0000313" key="3">
    <source>
        <dbReference type="Proteomes" id="UP001216253"/>
    </source>
</evidence>
<name>A0ABT5WTT3_9SPHN</name>
<protein>
    <submittedName>
        <fullName evidence="2">VOC family protein</fullName>
    </submittedName>
</protein>
<sequence>MIGYALVGSNDLPKALEFYDQLFAAIGASKVFDHPSGGRVYGAGPDKPMFGVVAPANGEAATFGNGTMISFLLDSIEQIETMYAKAIALGGSDEGGPGWRGEPGGFYGAYFRDLDGNKLCAYRVGPA</sequence>
<evidence type="ECO:0000313" key="2">
    <source>
        <dbReference type="EMBL" id="MDE8653297.1"/>
    </source>
</evidence>
<feature type="domain" description="VOC" evidence="1">
    <location>
        <begin position="1"/>
        <end position="124"/>
    </location>
</feature>
<dbReference type="SUPFAM" id="SSF54593">
    <property type="entry name" value="Glyoxalase/Bleomycin resistance protein/Dihydroxybiphenyl dioxygenase"/>
    <property type="match status" value="1"/>
</dbReference>
<evidence type="ECO:0000259" key="1">
    <source>
        <dbReference type="PROSITE" id="PS51819"/>
    </source>
</evidence>
<gene>
    <name evidence="2" type="ORF">PYV00_16480</name>
</gene>
<dbReference type="InterPro" id="IPR029068">
    <property type="entry name" value="Glyas_Bleomycin-R_OHBP_Dase"/>
</dbReference>
<dbReference type="EMBL" id="JARESE010000056">
    <property type="protein sequence ID" value="MDE8653297.1"/>
    <property type="molecule type" value="Genomic_DNA"/>
</dbReference>